<dbReference type="InterPro" id="IPR001841">
    <property type="entry name" value="Znf_RING"/>
</dbReference>
<keyword evidence="2 4" id="KW-0863">Zinc-finger</keyword>
<evidence type="ECO:0000313" key="8">
    <source>
        <dbReference type="EMBL" id="KAD7117732.1"/>
    </source>
</evidence>
<keyword evidence="9" id="KW-1185">Reference proteome</keyword>
<protein>
    <recommendedName>
        <fullName evidence="7">RING-type domain-containing protein</fullName>
    </recommendedName>
</protein>
<accession>A0A5N6PWJ0</accession>
<gene>
    <name evidence="8" type="ORF">E3N88_05000</name>
</gene>
<keyword evidence="6" id="KW-0812">Transmembrane</keyword>
<keyword evidence="1" id="KW-0479">Metal-binding</keyword>
<dbReference type="SMART" id="SM00184">
    <property type="entry name" value="RING"/>
    <property type="match status" value="1"/>
</dbReference>
<reference evidence="8 9" key="1">
    <citation type="submission" date="2019-05" db="EMBL/GenBank/DDBJ databases">
        <title>Mikania micrantha, genome provides insights into the molecular mechanism of rapid growth.</title>
        <authorList>
            <person name="Liu B."/>
        </authorList>
    </citation>
    <scope>NUCLEOTIDE SEQUENCE [LARGE SCALE GENOMIC DNA]</scope>
    <source>
        <strain evidence="8">NLD-2019</strain>
        <tissue evidence="8">Leaf</tissue>
    </source>
</reference>
<dbReference type="Proteomes" id="UP000326396">
    <property type="component" value="Linkage Group LG10"/>
</dbReference>
<dbReference type="InterPro" id="IPR013083">
    <property type="entry name" value="Znf_RING/FYVE/PHD"/>
</dbReference>
<dbReference type="PROSITE" id="PS50089">
    <property type="entry name" value="ZF_RING_2"/>
    <property type="match status" value="1"/>
</dbReference>
<keyword evidence="3" id="KW-0862">Zinc</keyword>
<evidence type="ECO:0000256" key="1">
    <source>
        <dbReference type="ARBA" id="ARBA00022723"/>
    </source>
</evidence>
<dbReference type="SUPFAM" id="SSF57850">
    <property type="entry name" value="RING/U-box"/>
    <property type="match status" value="1"/>
</dbReference>
<keyword evidence="6" id="KW-0472">Membrane</keyword>
<dbReference type="GO" id="GO:0008270">
    <property type="term" value="F:zinc ion binding"/>
    <property type="evidence" value="ECO:0007669"/>
    <property type="project" value="UniProtKB-KW"/>
</dbReference>
<keyword evidence="6" id="KW-1133">Transmembrane helix</keyword>
<evidence type="ECO:0000256" key="5">
    <source>
        <dbReference type="SAM" id="MobiDB-lite"/>
    </source>
</evidence>
<name>A0A5N6PWJ0_9ASTR</name>
<evidence type="ECO:0000259" key="7">
    <source>
        <dbReference type="PROSITE" id="PS50089"/>
    </source>
</evidence>
<dbReference type="AlphaFoldDB" id="A0A5N6PWJ0"/>
<dbReference type="EMBL" id="SZYD01000002">
    <property type="protein sequence ID" value="KAD7117732.1"/>
    <property type="molecule type" value="Genomic_DNA"/>
</dbReference>
<dbReference type="Pfam" id="PF13639">
    <property type="entry name" value="zf-RING_2"/>
    <property type="match status" value="1"/>
</dbReference>
<evidence type="ECO:0000256" key="3">
    <source>
        <dbReference type="ARBA" id="ARBA00022833"/>
    </source>
</evidence>
<organism evidence="8 9">
    <name type="scientific">Mikania micrantha</name>
    <name type="common">bitter vine</name>
    <dbReference type="NCBI Taxonomy" id="192012"/>
    <lineage>
        <taxon>Eukaryota</taxon>
        <taxon>Viridiplantae</taxon>
        <taxon>Streptophyta</taxon>
        <taxon>Embryophyta</taxon>
        <taxon>Tracheophyta</taxon>
        <taxon>Spermatophyta</taxon>
        <taxon>Magnoliopsida</taxon>
        <taxon>eudicotyledons</taxon>
        <taxon>Gunneridae</taxon>
        <taxon>Pentapetalae</taxon>
        <taxon>asterids</taxon>
        <taxon>campanulids</taxon>
        <taxon>Asterales</taxon>
        <taxon>Asteraceae</taxon>
        <taxon>Asteroideae</taxon>
        <taxon>Heliantheae alliance</taxon>
        <taxon>Eupatorieae</taxon>
        <taxon>Mikania</taxon>
    </lineage>
</organism>
<dbReference type="PANTHER" id="PTHR45798:SF60">
    <property type="entry name" value="ZINC FINGER, RING_FYVE_PHD-TYPE-RELATED"/>
    <property type="match status" value="1"/>
</dbReference>
<dbReference type="OrthoDB" id="8062037at2759"/>
<feature type="region of interest" description="Disordered" evidence="5">
    <location>
        <begin position="1"/>
        <end position="20"/>
    </location>
</feature>
<evidence type="ECO:0000256" key="4">
    <source>
        <dbReference type="PROSITE-ProRule" id="PRU00175"/>
    </source>
</evidence>
<dbReference type="InterPro" id="IPR052788">
    <property type="entry name" value="RING-type_E3_ligase_ATL"/>
</dbReference>
<feature type="transmembrane region" description="Helical" evidence="6">
    <location>
        <begin position="29"/>
        <end position="52"/>
    </location>
</feature>
<evidence type="ECO:0000256" key="6">
    <source>
        <dbReference type="SAM" id="Phobius"/>
    </source>
</evidence>
<comment type="caution">
    <text evidence="8">The sequence shown here is derived from an EMBL/GenBank/DDBJ whole genome shotgun (WGS) entry which is preliminary data.</text>
</comment>
<proteinExistence type="predicted"/>
<evidence type="ECO:0000256" key="2">
    <source>
        <dbReference type="ARBA" id="ARBA00022771"/>
    </source>
</evidence>
<sequence>MTRPYRFLSSDTNSPPQEVAGSPDVNSDFVLIIAALVCGLVCVVGLIVVAYWTWLRRRRSMADAQPSPVNRGIKKEFIEALPKFAYDEESIGNVSSGECVICLAEYVIGDEIRVLPQCGHGFHVGCIDKWLESHSSCPSCRQILVIGDEECATSFRRSVLEKVGWWWKKMKVASVNDA</sequence>
<feature type="domain" description="RING-type" evidence="7">
    <location>
        <begin position="99"/>
        <end position="141"/>
    </location>
</feature>
<dbReference type="Gene3D" id="3.30.40.10">
    <property type="entry name" value="Zinc/RING finger domain, C3HC4 (zinc finger)"/>
    <property type="match status" value="1"/>
</dbReference>
<dbReference type="CDD" id="cd16461">
    <property type="entry name" value="RING-H2_EL5-like"/>
    <property type="match status" value="1"/>
</dbReference>
<dbReference type="PANTHER" id="PTHR45798">
    <property type="entry name" value="RING-H2 FINGER PROTEIN ATL61-RELATED-RELATED"/>
    <property type="match status" value="1"/>
</dbReference>
<evidence type="ECO:0000313" key="9">
    <source>
        <dbReference type="Proteomes" id="UP000326396"/>
    </source>
</evidence>